<dbReference type="Gene3D" id="3.20.20.80">
    <property type="entry name" value="Glycosidases"/>
    <property type="match status" value="1"/>
</dbReference>
<comment type="similarity">
    <text evidence="2 10">Belongs to the disproportionating enzyme family.</text>
</comment>
<evidence type="ECO:0000256" key="10">
    <source>
        <dbReference type="RuleBase" id="RU361207"/>
    </source>
</evidence>
<dbReference type="Pfam" id="PF02446">
    <property type="entry name" value="Glyco_hydro_77"/>
    <property type="match status" value="1"/>
</dbReference>
<dbReference type="NCBIfam" id="TIGR00217">
    <property type="entry name" value="malQ"/>
    <property type="match status" value="1"/>
</dbReference>
<keyword evidence="7 10" id="KW-0119">Carbohydrate metabolism</keyword>
<evidence type="ECO:0000256" key="3">
    <source>
        <dbReference type="ARBA" id="ARBA00012560"/>
    </source>
</evidence>
<dbReference type="KEGG" id="pace:A6070_03025"/>
<evidence type="ECO:0000256" key="8">
    <source>
        <dbReference type="ARBA" id="ARBA00031423"/>
    </source>
</evidence>
<gene>
    <name evidence="11" type="ORF">A7E75_09050</name>
</gene>
<organism evidence="11 12">
    <name type="scientific">Syntrophotalea acetylenica</name>
    <name type="common">Pelobacter acetylenicus</name>
    <dbReference type="NCBI Taxonomy" id="29542"/>
    <lineage>
        <taxon>Bacteria</taxon>
        <taxon>Pseudomonadati</taxon>
        <taxon>Thermodesulfobacteriota</taxon>
        <taxon>Desulfuromonadia</taxon>
        <taxon>Desulfuromonadales</taxon>
        <taxon>Syntrophotaleaceae</taxon>
        <taxon>Syntrophotalea</taxon>
    </lineage>
</organism>
<dbReference type="GO" id="GO:0005975">
    <property type="term" value="P:carbohydrate metabolic process"/>
    <property type="evidence" value="ECO:0007669"/>
    <property type="project" value="InterPro"/>
</dbReference>
<accession>A0A1L3GK11</accession>
<evidence type="ECO:0000256" key="7">
    <source>
        <dbReference type="ARBA" id="ARBA00023277"/>
    </source>
</evidence>
<proteinExistence type="inferred from homology"/>
<dbReference type="EMBL" id="CP015518">
    <property type="protein sequence ID" value="APG26287.1"/>
    <property type="molecule type" value="Genomic_DNA"/>
</dbReference>
<dbReference type="InterPro" id="IPR003385">
    <property type="entry name" value="Glyco_hydro_77"/>
</dbReference>
<sequence length="513" mass="58677">MLPEGRRASGILLHPTCLPGPFGLGDLGREAWRFVDFLAGAEQTLWQILPLGPTGYGHSPYSALSAFAGNPLLVSLERLAEEGDLDVEDLAGIGREEGRADFDFVEPYKARLLSKAARRFQAAASARRKADFEVFCEKHANWLEDFALFCALRRQFEGRSWQQWPEPLRYRQAEALAQARRDLSDSLHYFRYMQFVFFDQWLALRNYANQQGIRILGDLPIFIAFDSVDVWARPDLFHLDAQRQPTVVAGVPPDYFSATGQRWGNPLYRWERHRQEQFAWWQTRLDWNLAQCDLLRIDHFRGFVECWAIPAGDPTAVNGHWWPGPGEDLFSALRHRHPHLPLVAEDLGVITPEVEHLRDALGLPGMKILQFAFDSGPDNPYLPHNLTSRCVIYTGTHDNDTTLGWWRQLEGNLRDEVLGYLGRNDADMPWDLIRLAWASVARVAICPLQDVLPLGTEGRMNHPGQPDGNWGWRLRPGELTANSQRRLAQLTRRYGRAPKKLQTVRDAADSRDR</sequence>
<evidence type="ECO:0000313" key="12">
    <source>
        <dbReference type="Proteomes" id="UP000182264"/>
    </source>
</evidence>
<dbReference type="EC" id="2.4.1.25" evidence="3 10"/>
<evidence type="ECO:0000313" key="11">
    <source>
        <dbReference type="EMBL" id="APG26287.1"/>
    </source>
</evidence>
<dbReference type="AlphaFoldDB" id="A0A1L3GK11"/>
<dbReference type="NCBIfam" id="NF011079">
    <property type="entry name" value="PRK14508.1-2"/>
    <property type="match status" value="1"/>
</dbReference>
<evidence type="ECO:0000256" key="6">
    <source>
        <dbReference type="ARBA" id="ARBA00022679"/>
    </source>
</evidence>
<dbReference type="STRING" id="29542.A6070_03025"/>
<evidence type="ECO:0000256" key="2">
    <source>
        <dbReference type="ARBA" id="ARBA00005684"/>
    </source>
</evidence>
<dbReference type="PANTHER" id="PTHR32438">
    <property type="entry name" value="4-ALPHA-GLUCANOTRANSFERASE DPE1, CHLOROPLASTIC/AMYLOPLASTIC"/>
    <property type="match status" value="1"/>
</dbReference>
<dbReference type="SUPFAM" id="SSF51445">
    <property type="entry name" value="(Trans)glycosidases"/>
    <property type="match status" value="1"/>
</dbReference>
<dbReference type="GO" id="GO:0004134">
    <property type="term" value="F:4-alpha-glucanotransferase activity"/>
    <property type="evidence" value="ECO:0007669"/>
    <property type="project" value="UniProtKB-EC"/>
</dbReference>
<comment type="catalytic activity">
    <reaction evidence="1 10">
        <text>Transfers a segment of a (1-&gt;4)-alpha-D-glucan to a new position in an acceptor, which may be glucose or a (1-&gt;4)-alpha-D-glucan.</text>
        <dbReference type="EC" id="2.4.1.25"/>
    </reaction>
</comment>
<keyword evidence="5 10" id="KW-0328">Glycosyltransferase</keyword>
<dbReference type="InterPro" id="IPR017853">
    <property type="entry name" value="GH"/>
</dbReference>
<keyword evidence="6 10" id="KW-0808">Transferase</keyword>
<reference evidence="11 12" key="1">
    <citation type="journal article" date="2017" name="Genome Announc.">
        <title>Complete Genome Sequences of Two Acetylene-Fermenting Pelobacter acetylenicus Strains.</title>
        <authorList>
            <person name="Sutton J.M."/>
            <person name="Baesman S.M."/>
            <person name="Fierst J.L."/>
            <person name="Poret-Peterson A.T."/>
            <person name="Oremland R.S."/>
            <person name="Dunlap D.S."/>
            <person name="Akob D.M."/>
        </authorList>
    </citation>
    <scope>NUCLEOTIDE SEQUENCE [LARGE SCALE GENOMIC DNA]</scope>
    <source>
        <strain evidence="11 12">DSM 3247</strain>
    </source>
</reference>
<dbReference type="PANTHER" id="PTHR32438:SF5">
    <property type="entry name" value="4-ALPHA-GLUCANOTRANSFERASE DPE1, CHLOROPLASTIC_AMYLOPLASTIC"/>
    <property type="match status" value="1"/>
</dbReference>
<evidence type="ECO:0000256" key="9">
    <source>
        <dbReference type="ARBA" id="ARBA00031501"/>
    </source>
</evidence>
<dbReference type="NCBIfam" id="NF011080">
    <property type="entry name" value="PRK14508.1-3"/>
    <property type="match status" value="1"/>
</dbReference>
<evidence type="ECO:0000256" key="5">
    <source>
        <dbReference type="ARBA" id="ARBA00022676"/>
    </source>
</evidence>
<evidence type="ECO:0000256" key="1">
    <source>
        <dbReference type="ARBA" id="ARBA00000439"/>
    </source>
</evidence>
<name>A0A1L3GK11_SYNAC</name>
<evidence type="ECO:0000256" key="4">
    <source>
        <dbReference type="ARBA" id="ARBA00020295"/>
    </source>
</evidence>
<keyword evidence="12" id="KW-1185">Reference proteome</keyword>
<dbReference type="Proteomes" id="UP000182264">
    <property type="component" value="Chromosome"/>
</dbReference>
<protein>
    <recommendedName>
        <fullName evidence="4 10">4-alpha-glucanotransferase</fullName>
        <ecNumber evidence="3 10">2.4.1.25</ecNumber>
    </recommendedName>
    <alternativeName>
        <fullName evidence="8 10">Amylomaltase</fullName>
    </alternativeName>
    <alternativeName>
        <fullName evidence="9 10">Disproportionating enzyme</fullName>
    </alternativeName>
</protein>